<dbReference type="EMBL" id="MK250092">
    <property type="protein sequence ID" value="QDY52412.1"/>
    <property type="molecule type" value="Genomic_DNA"/>
</dbReference>
<evidence type="ECO:0000313" key="1">
    <source>
        <dbReference type="EMBL" id="QDY52412.1"/>
    </source>
</evidence>
<reference evidence="1" key="1">
    <citation type="submission" date="2018-11" db="EMBL/GenBank/DDBJ databases">
        <title>A distinct lineage of giant viruses engineers rhodopsin photosystems in predatory marine eukaryotes.</title>
        <authorList>
            <person name="Needham D.M."/>
            <person name="Yoshizawa S."/>
            <person name="Hosaka T."/>
            <person name="Poirier C."/>
            <person name="Choi C.-J."/>
            <person name="Hehenberger E."/>
            <person name="Irwin N.A.T."/>
            <person name="Wilken S."/>
            <person name="Yung C.-M."/>
            <person name="Bachy C."/>
            <person name="Kurihara R."/>
            <person name="Nakajima Y."/>
            <person name="Kojima K."/>
            <person name="Kimura-Someya T."/>
            <person name="Leonard G."/>
            <person name="Malmstrom R.R."/>
            <person name="Mende D."/>
            <person name="Olson D.K."/>
            <person name="Sudo Y."/>
            <person name="Sudek S."/>
            <person name="Richards T.A."/>
            <person name="DeLong E.F."/>
            <person name="Keeling P.J."/>
            <person name="Santoro A.E."/>
            <person name="Shirouzu M."/>
            <person name="Iwasaki W."/>
            <person name="Worden A.Z."/>
        </authorList>
    </citation>
    <scope>NUCLEOTIDE SEQUENCE</scope>
</reference>
<sequence>MILKKNNFTKKKIFSDKNLLKINYRIKSNKKNYNQNICKIIKNKPTPKSKNDYIKLLNKYKIKKFSSKMIFNIYPFCNETVKISKKLDMVNKYKINKYLIKIIENNFNCNFVFDNKYFTTGKKNYRGQPNNTTKFIQYILKKNNKNHFIIAHSNLMTELSYYIEKEYFNIEYKDKHIFDNLDILQIVIQDKKIKYCMIRRFSDNYMLPSDFIDNDKKISKDTYSVFLMRHCSACHNITKNVFTKINYGYGLYSSCFIILNKEMKNKSPYLRKIIKDYGGVRNFSFGSSIIFRSILTILKVFSVIQ</sequence>
<proteinExistence type="predicted"/>
<name>A0A5B8IJ79_9VIRU</name>
<protein>
    <submittedName>
        <fullName evidence="1">Uncharacterized protein</fullName>
    </submittedName>
</protein>
<accession>A0A5B8IJ79</accession>
<gene>
    <name evidence="1" type="ORF">8_9</name>
</gene>
<organism evidence="1">
    <name type="scientific">Mimiviridae sp. ChoanoV1</name>
    <dbReference type="NCBI Taxonomy" id="2596887"/>
    <lineage>
        <taxon>Viruses</taxon>
        <taxon>Varidnaviria</taxon>
        <taxon>Bamfordvirae</taxon>
        <taxon>Nucleocytoviricota</taxon>
        <taxon>Megaviricetes</taxon>
        <taxon>Imitervirales</taxon>
        <taxon>Schizomimiviridae</taxon>
    </lineage>
</organism>